<sequence>MQMGMCSRSILASAAYELITYVIRFEQTSKFLIYEGKTI</sequence>
<reference evidence="1" key="1">
    <citation type="submission" date="2018-02" db="EMBL/GenBank/DDBJ databases">
        <title>Rhizophora mucronata_Transcriptome.</title>
        <authorList>
            <person name="Meera S.P."/>
            <person name="Sreeshan A."/>
            <person name="Augustine A."/>
        </authorList>
    </citation>
    <scope>NUCLEOTIDE SEQUENCE</scope>
    <source>
        <tissue evidence="1">Leaf</tissue>
    </source>
</reference>
<accession>A0A2P2NMW7</accession>
<evidence type="ECO:0000313" key="1">
    <source>
        <dbReference type="EMBL" id="MBX43796.1"/>
    </source>
</evidence>
<organism evidence="1">
    <name type="scientific">Rhizophora mucronata</name>
    <name type="common">Asiatic mangrove</name>
    <dbReference type="NCBI Taxonomy" id="61149"/>
    <lineage>
        <taxon>Eukaryota</taxon>
        <taxon>Viridiplantae</taxon>
        <taxon>Streptophyta</taxon>
        <taxon>Embryophyta</taxon>
        <taxon>Tracheophyta</taxon>
        <taxon>Spermatophyta</taxon>
        <taxon>Magnoliopsida</taxon>
        <taxon>eudicotyledons</taxon>
        <taxon>Gunneridae</taxon>
        <taxon>Pentapetalae</taxon>
        <taxon>rosids</taxon>
        <taxon>fabids</taxon>
        <taxon>Malpighiales</taxon>
        <taxon>Rhizophoraceae</taxon>
        <taxon>Rhizophora</taxon>
    </lineage>
</organism>
<proteinExistence type="predicted"/>
<name>A0A2P2NMW7_RHIMU</name>
<dbReference type="AlphaFoldDB" id="A0A2P2NMW7"/>
<dbReference type="EMBL" id="GGEC01063312">
    <property type="protein sequence ID" value="MBX43796.1"/>
    <property type="molecule type" value="Transcribed_RNA"/>
</dbReference>
<protein>
    <submittedName>
        <fullName evidence="1">Uncharacterized protein</fullName>
    </submittedName>
</protein>